<keyword evidence="8" id="KW-1185">Reference proteome</keyword>
<name>R0IZT0_EXST2</name>
<dbReference type="AlphaFoldDB" id="R0IZT0"/>
<protein>
    <recommendedName>
        <fullName evidence="6">Ubiquitin-like protease family profile domain-containing protein</fullName>
    </recommendedName>
</protein>
<feature type="region of interest" description="Disordered" evidence="5">
    <location>
        <begin position="1"/>
        <end position="106"/>
    </location>
</feature>
<dbReference type="Proteomes" id="UP000016935">
    <property type="component" value="Unassembled WGS sequence"/>
</dbReference>
<dbReference type="SUPFAM" id="SSF54001">
    <property type="entry name" value="Cysteine proteinases"/>
    <property type="match status" value="1"/>
</dbReference>
<feature type="compositionally biased region" description="Polar residues" evidence="5">
    <location>
        <begin position="95"/>
        <end position="106"/>
    </location>
</feature>
<dbReference type="EMBL" id="KB908493">
    <property type="protein sequence ID" value="EOA90235.1"/>
    <property type="molecule type" value="Genomic_DNA"/>
</dbReference>
<gene>
    <name evidence="7" type="ORF">SETTUDRAFT_25517</name>
</gene>
<feature type="region of interest" description="Disordered" evidence="5">
    <location>
        <begin position="550"/>
        <end position="631"/>
    </location>
</feature>
<feature type="compositionally biased region" description="Polar residues" evidence="5">
    <location>
        <begin position="24"/>
        <end position="40"/>
    </location>
</feature>
<feature type="compositionally biased region" description="Low complexity" evidence="5">
    <location>
        <begin position="64"/>
        <end position="94"/>
    </location>
</feature>
<comment type="similarity">
    <text evidence="1">Belongs to the peptidase C48 family.</text>
</comment>
<dbReference type="Gene3D" id="3.40.395.10">
    <property type="entry name" value="Adenoviral Proteinase, Chain A"/>
    <property type="match status" value="1"/>
</dbReference>
<evidence type="ECO:0000256" key="2">
    <source>
        <dbReference type="ARBA" id="ARBA00022670"/>
    </source>
</evidence>
<keyword evidence="2" id="KW-0645">Protease</keyword>
<reference evidence="7 8" key="2">
    <citation type="journal article" date="2013" name="PLoS Genet.">
        <title>Comparative genome structure, secondary metabolite, and effector coding capacity across Cochliobolus pathogens.</title>
        <authorList>
            <person name="Condon B.J."/>
            <person name="Leng Y."/>
            <person name="Wu D."/>
            <person name="Bushley K.E."/>
            <person name="Ohm R.A."/>
            <person name="Otillar R."/>
            <person name="Martin J."/>
            <person name="Schackwitz W."/>
            <person name="Grimwood J."/>
            <person name="MohdZainudin N."/>
            <person name="Xue C."/>
            <person name="Wang R."/>
            <person name="Manning V.A."/>
            <person name="Dhillon B."/>
            <person name="Tu Z.J."/>
            <person name="Steffenson B.J."/>
            <person name="Salamov A."/>
            <person name="Sun H."/>
            <person name="Lowry S."/>
            <person name="LaButti K."/>
            <person name="Han J."/>
            <person name="Copeland A."/>
            <person name="Lindquist E."/>
            <person name="Barry K."/>
            <person name="Schmutz J."/>
            <person name="Baker S.E."/>
            <person name="Ciuffetti L.M."/>
            <person name="Grigoriev I.V."/>
            <person name="Zhong S."/>
            <person name="Turgeon B.G."/>
        </authorList>
    </citation>
    <scope>NUCLEOTIDE SEQUENCE [LARGE SCALE GENOMIC DNA]</scope>
    <source>
        <strain evidence="8">28A</strain>
    </source>
</reference>
<accession>R0IZT0</accession>
<dbReference type="RefSeq" id="XP_008021836.1">
    <property type="nucleotide sequence ID" value="XM_008023645.1"/>
</dbReference>
<evidence type="ECO:0000256" key="1">
    <source>
        <dbReference type="ARBA" id="ARBA00005234"/>
    </source>
</evidence>
<keyword evidence="4" id="KW-0788">Thiol protease</keyword>
<feature type="compositionally biased region" description="Basic and acidic residues" evidence="5">
    <location>
        <begin position="1"/>
        <end position="22"/>
    </location>
</feature>
<dbReference type="Pfam" id="PF02902">
    <property type="entry name" value="Peptidase_C48"/>
    <property type="match status" value="1"/>
</dbReference>
<dbReference type="PROSITE" id="PS50600">
    <property type="entry name" value="ULP_PROTEASE"/>
    <property type="match status" value="1"/>
</dbReference>
<feature type="compositionally biased region" description="Acidic residues" evidence="5">
    <location>
        <begin position="578"/>
        <end position="589"/>
    </location>
</feature>
<dbReference type="GO" id="GO:0016926">
    <property type="term" value="P:protein desumoylation"/>
    <property type="evidence" value="ECO:0007669"/>
    <property type="project" value="TreeGrafter"/>
</dbReference>
<reference evidence="7 8" key="1">
    <citation type="journal article" date="2012" name="PLoS Pathog.">
        <title>Diverse lifestyles and strategies of plant pathogenesis encoded in the genomes of eighteen Dothideomycetes fungi.</title>
        <authorList>
            <person name="Ohm R.A."/>
            <person name="Feau N."/>
            <person name="Henrissat B."/>
            <person name="Schoch C.L."/>
            <person name="Horwitz B.A."/>
            <person name="Barry K.W."/>
            <person name="Condon B.J."/>
            <person name="Copeland A.C."/>
            <person name="Dhillon B."/>
            <person name="Glaser F."/>
            <person name="Hesse C.N."/>
            <person name="Kosti I."/>
            <person name="LaButti K."/>
            <person name="Lindquist E.A."/>
            <person name="Lucas S."/>
            <person name="Salamov A.A."/>
            <person name="Bradshaw R.E."/>
            <person name="Ciuffetti L."/>
            <person name="Hamelin R.C."/>
            <person name="Kema G.H.J."/>
            <person name="Lawrence C."/>
            <person name="Scott J.A."/>
            <person name="Spatafora J.W."/>
            <person name="Turgeon B.G."/>
            <person name="de Wit P.J.G.M."/>
            <person name="Zhong S."/>
            <person name="Goodwin S.B."/>
            <person name="Grigoriev I.V."/>
        </authorList>
    </citation>
    <scope>NUCLEOTIDE SEQUENCE [LARGE SCALE GENOMIC DNA]</scope>
    <source>
        <strain evidence="8">28A</strain>
    </source>
</reference>
<dbReference type="PANTHER" id="PTHR12606:SF141">
    <property type="entry name" value="GH15225P-RELATED"/>
    <property type="match status" value="1"/>
</dbReference>
<keyword evidence="3" id="KW-0378">Hydrolase</keyword>
<evidence type="ECO:0000256" key="5">
    <source>
        <dbReference type="SAM" id="MobiDB-lite"/>
    </source>
</evidence>
<feature type="compositionally biased region" description="Polar residues" evidence="5">
    <location>
        <begin position="605"/>
        <end position="621"/>
    </location>
</feature>
<feature type="compositionally biased region" description="Polar residues" evidence="5">
    <location>
        <begin position="552"/>
        <end position="570"/>
    </location>
</feature>
<evidence type="ECO:0000256" key="3">
    <source>
        <dbReference type="ARBA" id="ARBA00022801"/>
    </source>
</evidence>
<feature type="domain" description="Ubiquitin-like protease family profile" evidence="6">
    <location>
        <begin position="231"/>
        <end position="414"/>
    </location>
</feature>
<sequence length="631" mass="71015">MSNVTDEHVASPKDSQAHEKVEMQQPSLPDTDNCVSSQPQEDVPAHHTTPISQDHDSNTPTTPLATSLEAEPSAAAPSLESSAPPTPATRAASSDKTNSLSQKFDNQSKITKNAYLKPQQIYEKTRSIMRMNTYRTLLVASRGFARGGLPTRRTKPPLLTRRYSIDVNTVNNWGTSSAVDWGVDQPEYESQDPVLSTHIPVPHPGRYAGLGKMFQLYPPFDEKMYLELGDATICNYTFRNIICTDFKNGDPWMRDESLDMALEILRRDTDCDNYDIEIANSMMSQICYCARKDEDYKPQEFSEYRARFEDKRWIFLPVNDAIGTNVDGGIHWSLIILDRNHKKIYYVDSLFVDDAVYQNLGYEISAGMLRILGEDLDSWTFEPQKYTPNQILDNLAFSDAGPCGPFVFKMTEYLVTYIKFYQLRGIEDQCSLTLSQGFPSFFRNYFHSAHIRTDIQKRIAHWKAIDVASRIATAHDQEVLADTSVELGNSPVIDLEIPRRTEALAECRAHQSSVSEHIEHDHLHRRHWDNLGEYYLLAQRGDDVIPGDCSDSGDSTETFSSANSRVSAWQSDPREYGDIVEDYGQDEDGGIYIYGAESRGEESLSGGQPTTTDSPAQSTNEDGLPGVTRPA</sequence>
<evidence type="ECO:0000313" key="8">
    <source>
        <dbReference type="Proteomes" id="UP000016935"/>
    </source>
</evidence>
<dbReference type="PANTHER" id="PTHR12606">
    <property type="entry name" value="SENTRIN/SUMO-SPECIFIC PROTEASE"/>
    <property type="match status" value="1"/>
</dbReference>
<dbReference type="InterPro" id="IPR038765">
    <property type="entry name" value="Papain-like_cys_pep_sf"/>
</dbReference>
<organism evidence="7 8">
    <name type="scientific">Exserohilum turcicum (strain 28A)</name>
    <name type="common">Northern leaf blight fungus</name>
    <name type="synonym">Setosphaeria turcica</name>
    <dbReference type="NCBI Taxonomy" id="671987"/>
    <lineage>
        <taxon>Eukaryota</taxon>
        <taxon>Fungi</taxon>
        <taxon>Dikarya</taxon>
        <taxon>Ascomycota</taxon>
        <taxon>Pezizomycotina</taxon>
        <taxon>Dothideomycetes</taxon>
        <taxon>Pleosporomycetidae</taxon>
        <taxon>Pleosporales</taxon>
        <taxon>Pleosporineae</taxon>
        <taxon>Pleosporaceae</taxon>
        <taxon>Exserohilum</taxon>
    </lineage>
</organism>
<dbReference type="GO" id="GO:0006508">
    <property type="term" value="P:proteolysis"/>
    <property type="evidence" value="ECO:0007669"/>
    <property type="project" value="UniProtKB-KW"/>
</dbReference>
<dbReference type="InterPro" id="IPR003653">
    <property type="entry name" value="Peptidase_C48_C"/>
</dbReference>
<dbReference type="GeneID" id="19402923"/>
<dbReference type="GO" id="GO:0005634">
    <property type="term" value="C:nucleus"/>
    <property type="evidence" value="ECO:0007669"/>
    <property type="project" value="TreeGrafter"/>
</dbReference>
<evidence type="ECO:0000313" key="7">
    <source>
        <dbReference type="EMBL" id="EOA90235.1"/>
    </source>
</evidence>
<evidence type="ECO:0000256" key="4">
    <source>
        <dbReference type="ARBA" id="ARBA00022807"/>
    </source>
</evidence>
<evidence type="ECO:0000259" key="6">
    <source>
        <dbReference type="PROSITE" id="PS50600"/>
    </source>
</evidence>
<dbReference type="HOGENOM" id="CLU_417371_0_0_1"/>
<proteinExistence type="inferred from homology"/>
<dbReference type="OrthoDB" id="3687719at2759"/>
<dbReference type="GO" id="GO:0016929">
    <property type="term" value="F:deSUMOylase activity"/>
    <property type="evidence" value="ECO:0007669"/>
    <property type="project" value="TreeGrafter"/>
</dbReference>